<feature type="non-terminal residue" evidence="2">
    <location>
        <position position="89"/>
    </location>
</feature>
<protein>
    <submittedName>
        <fullName evidence="2">Uncharacterized protein</fullName>
    </submittedName>
</protein>
<proteinExistence type="predicted"/>
<dbReference type="EMBL" id="JASPKZ010003051">
    <property type="protein sequence ID" value="KAJ9594349.1"/>
    <property type="molecule type" value="Genomic_DNA"/>
</dbReference>
<evidence type="ECO:0000313" key="3">
    <source>
        <dbReference type="Proteomes" id="UP001233999"/>
    </source>
</evidence>
<reference evidence="2" key="1">
    <citation type="journal article" date="2023" name="IScience">
        <title>Live-bearing cockroach genome reveals convergent evolutionary mechanisms linked to viviparity in insects and beyond.</title>
        <authorList>
            <person name="Fouks B."/>
            <person name="Harrison M.C."/>
            <person name="Mikhailova A.A."/>
            <person name="Marchal E."/>
            <person name="English S."/>
            <person name="Carruthers M."/>
            <person name="Jennings E.C."/>
            <person name="Chiamaka E.L."/>
            <person name="Frigard R.A."/>
            <person name="Pippel M."/>
            <person name="Attardo G.M."/>
            <person name="Benoit J.B."/>
            <person name="Bornberg-Bauer E."/>
            <person name="Tobe S.S."/>
        </authorList>
    </citation>
    <scope>NUCLEOTIDE SEQUENCE</scope>
    <source>
        <strain evidence="2">Stay&amp;Tobe</strain>
    </source>
</reference>
<accession>A0AAD8A8D6</accession>
<reference evidence="2" key="2">
    <citation type="submission" date="2023-05" db="EMBL/GenBank/DDBJ databases">
        <authorList>
            <person name="Fouks B."/>
        </authorList>
    </citation>
    <scope>NUCLEOTIDE SEQUENCE</scope>
    <source>
        <strain evidence="2">Stay&amp;Tobe</strain>
        <tissue evidence="2">Testes</tissue>
    </source>
</reference>
<keyword evidence="1" id="KW-0812">Transmembrane</keyword>
<name>A0AAD8A8D6_DIPPU</name>
<organism evidence="2 3">
    <name type="scientific">Diploptera punctata</name>
    <name type="common">Pacific beetle cockroach</name>
    <dbReference type="NCBI Taxonomy" id="6984"/>
    <lineage>
        <taxon>Eukaryota</taxon>
        <taxon>Metazoa</taxon>
        <taxon>Ecdysozoa</taxon>
        <taxon>Arthropoda</taxon>
        <taxon>Hexapoda</taxon>
        <taxon>Insecta</taxon>
        <taxon>Pterygota</taxon>
        <taxon>Neoptera</taxon>
        <taxon>Polyneoptera</taxon>
        <taxon>Dictyoptera</taxon>
        <taxon>Blattodea</taxon>
        <taxon>Blaberoidea</taxon>
        <taxon>Blaberidae</taxon>
        <taxon>Diplopterinae</taxon>
        <taxon>Diploptera</taxon>
    </lineage>
</organism>
<feature type="transmembrane region" description="Helical" evidence="1">
    <location>
        <begin position="68"/>
        <end position="88"/>
    </location>
</feature>
<feature type="non-terminal residue" evidence="2">
    <location>
        <position position="1"/>
    </location>
</feature>
<dbReference type="AlphaFoldDB" id="A0AAD8A8D6"/>
<keyword evidence="3" id="KW-1185">Reference proteome</keyword>
<gene>
    <name evidence="2" type="ORF">L9F63_014225</name>
</gene>
<sequence>LDINFATSAISGVHHIFNNLSLRFVHSGHEIRILTVTVLIDKIRLKLSSRNIQLYNFKRILSLRTSDGGVSVFSVYFIFNIINFVCFWN</sequence>
<evidence type="ECO:0000313" key="2">
    <source>
        <dbReference type="EMBL" id="KAJ9594349.1"/>
    </source>
</evidence>
<dbReference type="Proteomes" id="UP001233999">
    <property type="component" value="Unassembled WGS sequence"/>
</dbReference>
<keyword evidence="1" id="KW-1133">Transmembrane helix</keyword>
<keyword evidence="1" id="KW-0472">Membrane</keyword>
<comment type="caution">
    <text evidence="2">The sequence shown here is derived from an EMBL/GenBank/DDBJ whole genome shotgun (WGS) entry which is preliminary data.</text>
</comment>
<evidence type="ECO:0000256" key="1">
    <source>
        <dbReference type="SAM" id="Phobius"/>
    </source>
</evidence>